<sequence>MSDPTPAPPKAGRRAWPPPSWYATRRRRRILACAGAGSTGMLWIGAIVCFYLAPSLTAMWITFALVGAFVVLYVVFFSALVGADRGMVGFLERSPDERQARERQKIQADAHRGTLWVLVAVFVLVMSSVGRDSNTVLIPTAAIAVFLVALILTHLIMPSLVAAWRMPDPLPDDED</sequence>
<name>A0ABT9Q277_9ACTN</name>
<feature type="transmembrane region" description="Helical" evidence="1">
    <location>
        <begin position="113"/>
        <end position="130"/>
    </location>
</feature>
<dbReference type="EMBL" id="JAUSQU010000001">
    <property type="protein sequence ID" value="MDP9840835.1"/>
    <property type="molecule type" value="Genomic_DNA"/>
</dbReference>
<evidence type="ECO:0000313" key="3">
    <source>
        <dbReference type="Proteomes" id="UP001225356"/>
    </source>
</evidence>
<keyword evidence="1" id="KW-1133">Transmembrane helix</keyword>
<evidence type="ECO:0008006" key="4">
    <source>
        <dbReference type="Google" id="ProtNLM"/>
    </source>
</evidence>
<dbReference type="RefSeq" id="WP_307553643.1">
    <property type="nucleotide sequence ID" value="NZ_JAUSQU010000001.1"/>
</dbReference>
<organism evidence="2 3">
    <name type="scientific">Streptosporangium lutulentum</name>
    <dbReference type="NCBI Taxonomy" id="1461250"/>
    <lineage>
        <taxon>Bacteria</taxon>
        <taxon>Bacillati</taxon>
        <taxon>Actinomycetota</taxon>
        <taxon>Actinomycetes</taxon>
        <taxon>Streptosporangiales</taxon>
        <taxon>Streptosporangiaceae</taxon>
        <taxon>Streptosporangium</taxon>
    </lineage>
</organism>
<keyword evidence="1" id="KW-0472">Membrane</keyword>
<feature type="transmembrane region" description="Helical" evidence="1">
    <location>
        <begin position="136"/>
        <end position="157"/>
    </location>
</feature>
<keyword evidence="3" id="KW-1185">Reference proteome</keyword>
<evidence type="ECO:0000313" key="2">
    <source>
        <dbReference type="EMBL" id="MDP9840835.1"/>
    </source>
</evidence>
<feature type="transmembrane region" description="Helical" evidence="1">
    <location>
        <begin position="59"/>
        <end position="83"/>
    </location>
</feature>
<protein>
    <recommendedName>
        <fullName evidence="4">DUF2178 domain-containing protein</fullName>
    </recommendedName>
</protein>
<reference evidence="2 3" key="1">
    <citation type="submission" date="2023-07" db="EMBL/GenBank/DDBJ databases">
        <title>Sequencing the genomes of 1000 actinobacteria strains.</title>
        <authorList>
            <person name="Klenk H.-P."/>
        </authorList>
    </citation>
    <scope>NUCLEOTIDE SEQUENCE [LARGE SCALE GENOMIC DNA]</scope>
    <source>
        <strain evidence="2 3">DSM 46740</strain>
    </source>
</reference>
<comment type="caution">
    <text evidence="2">The sequence shown here is derived from an EMBL/GenBank/DDBJ whole genome shotgun (WGS) entry which is preliminary data.</text>
</comment>
<keyword evidence="1" id="KW-0812">Transmembrane</keyword>
<proteinExistence type="predicted"/>
<gene>
    <name evidence="2" type="ORF">J2853_000046</name>
</gene>
<evidence type="ECO:0000256" key="1">
    <source>
        <dbReference type="SAM" id="Phobius"/>
    </source>
</evidence>
<feature type="transmembrane region" description="Helical" evidence="1">
    <location>
        <begin position="30"/>
        <end position="53"/>
    </location>
</feature>
<accession>A0ABT9Q277</accession>
<dbReference type="Proteomes" id="UP001225356">
    <property type="component" value="Unassembled WGS sequence"/>
</dbReference>